<dbReference type="Gene3D" id="3.40.50.2000">
    <property type="entry name" value="Glycogen Phosphorylase B"/>
    <property type="match status" value="1"/>
</dbReference>
<evidence type="ECO:0000313" key="3">
    <source>
        <dbReference type="Proteomes" id="UP000283817"/>
    </source>
</evidence>
<feature type="domain" description="Spore protein YkvP/CgeB glycosyl transferase-like" evidence="1">
    <location>
        <begin position="241"/>
        <end position="383"/>
    </location>
</feature>
<evidence type="ECO:0000259" key="1">
    <source>
        <dbReference type="Pfam" id="PF13524"/>
    </source>
</evidence>
<organism evidence="2 3">
    <name type="scientific">Rhizobium leguminosarum</name>
    <dbReference type="NCBI Taxonomy" id="384"/>
    <lineage>
        <taxon>Bacteria</taxon>
        <taxon>Pseudomonadati</taxon>
        <taxon>Pseudomonadota</taxon>
        <taxon>Alphaproteobacteria</taxon>
        <taxon>Hyphomicrobiales</taxon>
        <taxon>Rhizobiaceae</taxon>
        <taxon>Rhizobium/Agrobacterium group</taxon>
        <taxon>Rhizobium</taxon>
    </lineage>
</organism>
<dbReference type="RefSeq" id="WP_128410158.1">
    <property type="nucleotide sequence ID" value="NZ_SBHX01000018.1"/>
</dbReference>
<evidence type="ECO:0000313" key="2">
    <source>
        <dbReference type="EMBL" id="RWX33848.1"/>
    </source>
</evidence>
<protein>
    <submittedName>
        <fullName evidence="2">Glycosyltransferase family 1 protein</fullName>
    </submittedName>
</protein>
<keyword evidence="2" id="KW-0808">Transferase</keyword>
<gene>
    <name evidence="2" type="ORF">EHI47_07460</name>
</gene>
<dbReference type="EMBL" id="SBHX01000018">
    <property type="protein sequence ID" value="RWX33848.1"/>
    <property type="molecule type" value="Genomic_DNA"/>
</dbReference>
<dbReference type="GO" id="GO:0016740">
    <property type="term" value="F:transferase activity"/>
    <property type="evidence" value="ECO:0007669"/>
    <property type="project" value="UniProtKB-KW"/>
</dbReference>
<dbReference type="InterPro" id="IPR055259">
    <property type="entry name" value="YkvP/CgeB_Glyco_trans-like"/>
</dbReference>
<comment type="caution">
    <text evidence="2">The sequence shown here is derived from an EMBL/GenBank/DDBJ whole genome shotgun (WGS) entry which is preliminary data.</text>
</comment>
<dbReference type="SUPFAM" id="SSF53756">
    <property type="entry name" value="UDP-Glycosyltransferase/glycogen phosphorylase"/>
    <property type="match status" value="1"/>
</dbReference>
<accession>A0A444I6K0</accession>
<name>A0A444I6K0_RHILE</name>
<dbReference type="AlphaFoldDB" id="A0A444I6K0"/>
<sequence length="413" mass="44447">MARWIEASYARLISMAKLGQRTSAPAGRLLGPADPDKAKLRLLVVADAAGATLQINLLRPAHAAIAAGDMRMVILTEEDERLALKSGGSAQQLLADAWQQAAPHLVFVSRYGGSLAEALLQKAADKRIPLVYHIDDNLFEVPIEAGIEKAKKYGAPARQEAIRTLLERANTVYLSTERLGEQLRKHAQLATSMFAGEIASASDPISGGGPVALSRPRFGYMASSSHAADLQLALPGVIAGLDANPDLHFTVFGSLRPPPELAGFGQRVEHVPAVGDYDGFLSQLAAMRWDWGLAPLRPGQFNEAKTDTKWVEYSAAGIPAIVSDHAIYQDCSRNGAAVRVGDMQWAEVLPQVLADRALAERTLAAARERLINHHGLGHMAIQLSHVLKLAGLPSERAETVSKSHYVPESKRPS</sequence>
<dbReference type="Proteomes" id="UP000283817">
    <property type="component" value="Unassembled WGS sequence"/>
</dbReference>
<reference evidence="2 3" key="1">
    <citation type="submission" date="2019-01" db="EMBL/GenBank/DDBJ databases">
        <title>RHIZO-ID as a novel technology for direct rhizobia identification.</title>
        <authorList>
            <person name="De Meyer S.E."/>
        </authorList>
    </citation>
    <scope>NUCLEOTIDE SEQUENCE [LARGE SCALE GENOMIC DNA]</scope>
    <source>
        <strain evidence="2 3">WSM448</strain>
    </source>
</reference>
<proteinExistence type="predicted"/>
<dbReference type="Pfam" id="PF13524">
    <property type="entry name" value="Glyco_trans_1_2"/>
    <property type="match status" value="1"/>
</dbReference>